<evidence type="ECO:0000313" key="4">
    <source>
        <dbReference type="EMBL" id="OGE18707.1"/>
    </source>
</evidence>
<dbReference type="PANTHER" id="PTHR43793:SF2">
    <property type="entry name" value="BIFUNCTIONAL PROTEIN HLDE"/>
    <property type="match status" value="1"/>
</dbReference>
<dbReference type="Pfam" id="PF01467">
    <property type="entry name" value="CTP_transf_like"/>
    <property type="match status" value="1"/>
</dbReference>
<dbReference type="NCBIfam" id="TIGR00125">
    <property type="entry name" value="cyt_tran_rel"/>
    <property type="match status" value="1"/>
</dbReference>
<organism evidence="4 5">
    <name type="scientific">Candidatus Daviesbacteria bacterium RIFCSPHIGHO2_01_FULL_41_23</name>
    <dbReference type="NCBI Taxonomy" id="1797764"/>
    <lineage>
        <taxon>Bacteria</taxon>
        <taxon>Candidatus Daviesiibacteriota</taxon>
    </lineage>
</organism>
<gene>
    <name evidence="4" type="ORF">A2871_04420</name>
</gene>
<accession>A0A1F5IQU7</accession>
<dbReference type="Gene3D" id="3.40.50.620">
    <property type="entry name" value="HUPs"/>
    <property type="match status" value="1"/>
</dbReference>
<dbReference type="AlphaFoldDB" id="A0A1F5IQU7"/>
<proteinExistence type="predicted"/>
<dbReference type="EMBL" id="MFCR01000011">
    <property type="protein sequence ID" value="OGE18707.1"/>
    <property type="molecule type" value="Genomic_DNA"/>
</dbReference>
<dbReference type="InterPro" id="IPR004821">
    <property type="entry name" value="Cyt_trans-like"/>
</dbReference>
<dbReference type="GO" id="GO:0016779">
    <property type="term" value="F:nucleotidyltransferase activity"/>
    <property type="evidence" value="ECO:0007669"/>
    <property type="project" value="UniProtKB-KW"/>
</dbReference>
<comment type="caution">
    <text evidence="4">The sequence shown here is derived from an EMBL/GenBank/DDBJ whole genome shotgun (WGS) entry which is preliminary data.</text>
</comment>
<evidence type="ECO:0000259" key="3">
    <source>
        <dbReference type="Pfam" id="PF01467"/>
    </source>
</evidence>
<dbReference type="Proteomes" id="UP000176336">
    <property type="component" value="Unassembled WGS sequence"/>
</dbReference>
<keyword evidence="2" id="KW-0548">Nucleotidyltransferase</keyword>
<evidence type="ECO:0000313" key="5">
    <source>
        <dbReference type="Proteomes" id="UP000176336"/>
    </source>
</evidence>
<dbReference type="PANTHER" id="PTHR43793">
    <property type="entry name" value="FAD SYNTHASE"/>
    <property type="match status" value="1"/>
</dbReference>
<dbReference type="InterPro" id="IPR050385">
    <property type="entry name" value="Archaeal_FAD_synthase"/>
</dbReference>
<evidence type="ECO:0000256" key="1">
    <source>
        <dbReference type="ARBA" id="ARBA00022679"/>
    </source>
</evidence>
<reference evidence="4 5" key="1">
    <citation type="journal article" date="2016" name="Nat. Commun.">
        <title>Thousands of microbial genomes shed light on interconnected biogeochemical processes in an aquifer system.</title>
        <authorList>
            <person name="Anantharaman K."/>
            <person name="Brown C.T."/>
            <person name="Hug L.A."/>
            <person name="Sharon I."/>
            <person name="Castelle C.J."/>
            <person name="Probst A.J."/>
            <person name="Thomas B.C."/>
            <person name="Singh A."/>
            <person name="Wilkins M.J."/>
            <person name="Karaoz U."/>
            <person name="Brodie E.L."/>
            <person name="Williams K.H."/>
            <person name="Hubbard S.S."/>
            <person name="Banfield J.F."/>
        </authorList>
    </citation>
    <scope>NUCLEOTIDE SEQUENCE [LARGE SCALE GENOMIC DNA]</scope>
</reference>
<evidence type="ECO:0000256" key="2">
    <source>
        <dbReference type="ARBA" id="ARBA00022695"/>
    </source>
</evidence>
<protein>
    <recommendedName>
        <fullName evidence="3">Cytidyltransferase-like domain-containing protein</fullName>
    </recommendedName>
</protein>
<sequence>MEKIISLGKLSSHIATFKNQGKKTVLVGGCFDILHPGHVIFLKKAKKIADILIVFLESDKKVCELKGANRPVHSQRMRATVLSALAAVDYIILLPYLRSEADYDKAVQKIKPAIIAMTAGYERIEHHKRAAKLTGAKLQYVTKRIKDYSTGKILGH</sequence>
<dbReference type="SUPFAM" id="SSF52374">
    <property type="entry name" value="Nucleotidylyl transferase"/>
    <property type="match status" value="1"/>
</dbReference>
<dbReference type="InterPro" id="IPR014729">
    <property type="entry name" value="Rossmann-like_a/b/a_fold"/>
</dbReference>
<keyword evidence="1" id="KW-0808">Transferase</keyword>
<feature type="domain" description="Cytidyltransferase-like" evidence="3">
    <location>
        <begin position="26"/>
        <end position="119"/>
    </location>
</feature>
<name>A0A1F5IQU7_9BACT</name>